<dbReference type="InterPro" id="IPR010420">
    <property type="entry name" value="CASTOR/POLLUX/SYM8_dom"/>
</dbReference>
<feature type="domain" description="RCK N-terminal" evidence="10">
    <location>
        <begin position="501"/>
        <end position="665"/>
    </location>
</feature>
<keyword evidence="3" id="KW-0813">Transport</keyword>
<gene>
    <name evidence="11" type="ORF">RHSIM_Rhsim05G0120400</name>
</gene>
<comment type="similarity">
    <text evidence="2">Belongs to the castor/pollux (TC 1.A.1.23) family.</text>
</comment>
<evidence type="ECO:0000313" key="12">
    <source>
        <dbReference type="Proteomes" id="UP000626092"/>
    </source>
</evidence>
<dbReference type="Pfam" id="PF06241">
    <property type="entry name" value="Castor_Poll_mid"/>
    <property type="match status" value="1"/>
</dbReference>
<comment type="caution">
    <text evidence="11">The sequence shown here is derived from an EMBL/GenBank/DDBJ whole genome shotgun (WGS) entry which is preliminary data.</text>
</comment>
<evidence type="ECO:0000313" key="11">
    <source>
        <dbReference type="EMBL" id="KAF7143414.1"/>
    </source>
</evidence>
<evidence type="ECO:0000256" key="9">
    <source>
        <dbReference type="SAM" id="Phobius"/>
    </source>
</evidence>
<dbReference type="Gene3D" id="3.40.50.720">
    <property type="entry name" value="NAD(P)-binding Rossmann-like Domain"/>
    <property type="match status" value="1"/>
</dbReference>
<name>A0A834GXX6_RHOSS</name>
<evidence type="ECO:0000256" key="1">
    <source>
        <dbReference type="ARBA" id="ARBA00004127"/>
    </source>
</evidence>
<dbReference type="PANTHER" id="PTHR31563:SF10">
    <property type="entry name" value="ION CHANNEL POLLUX-RELATED"/>
    <property type="match status" value="1"/>
</dbReference>
<proteinExistence type="inferred from homology"/>
<sequence length="1161" mass="129118">MPHGDGNSNTTPNPNLNPTKPGRPLLKKSKTIADDTRAPHFPGPLFPAVLGVVSTSPPPPSLRSFDSETYSVNGHPFSSFPTPAAADRDWMYPSFLGPHAARNRVVVTVNKSSKSHKHEAFRRASMPAISNGRGGERRADSVRRSFPARESKEEEMKQLAVQGLVPSTASCSSSSSPSSAAHSVAASKPSRFRIYGMVYLVSLSQYFHLAFWKPIMMFWGFGDIKYCEKDWDTLDLHLEIRTQMCSEPWMGASFISILMISVFGSGFCICSIAKMLCFICYLTFTCIVAVSYAICLQSKVTKLQEENFNLRRWCNNKDVHKDGIQVLESQSKSPLFSSRITNSRTIALYSVLFFLIMPFASYKYLGYVPWIKKLSTRKKDNKEEVPLKKRVAYTVDVCFSVYPYAKLLALLFATILLIGFGGLALYAVSNCSFAEALWQSWTFVADSGNHADIVGTRPRIVSVSITSGGMLIFAMMLGLVSDAITERVDSLRKGKSEVIESNHILILGWSDKLGSLLKQLAIANKSIGGGVVVVLAERDKEEMEIDIAKLEFNFMGTSVICRSGSPLILADLKKVSLSLSLSLSCVCARVQLGVCFRVSVSKARAIIVLASDENADQSDARALRVVLSLTGVKEGLRGHVVVEMSDLDNEPLVNLVGGELIETVVAHDVIGRLMIQCALQPGLAQIWEDILGFENAEFYIKRWPQMDGLCFKDVLISFPDAIPCGVKVAADGGKIILNPDDSYVLKEGDEILVIAEDDDTYAPGPTPEVSFLLLLHVAADWILLYYSDDLAAAAGGDWRPTPILVMLVRHFQGTVLNRSAGYGLWVAVAVLERAQKFEFLSSFAEIYEGEEAMLISEPPASLRRGDAERTVVCKGVFPRIHDPPKYPEKILFCGWRRDIDDMIMVLEAFLAEGSELWMFNEVPEKERERKLTDGGLDISGLANIKLVHREGNAVIRRHLESLPLETFDSILILADESVEDSVVHSDSRSLATLLLIRDIQSKRLPYRDTKSIPLRHSGFCHSSWIREMQQASDKSIIISEILDSRTRNLVSVSRISDYVLSNELVSMALAMVAEDKQINRVLEELFAEEGNEMCIKPAEFYLFDQEELCFYDVMIRGRQRREIVIGYRLPSAECAIINPENKAEPRKWSLDDVFVVISLGE</sequence>
<dbReference type="PANTHER" id="PTHR31563">
    <property type="entry name" value="ION CHANNEL POLLUX-RELATED"/>
    <property type="match status" value="1"/>
</dbReference>
<dbReference type="InterPro" id="IPR003148">
    <property type="entry name" value="RCK_N"/>
</dbReference>
<keyword evidence="6" id="KW-0406">Ion transport</keyword>
<keyword evidence="7 9" id="KW-0472">Membrane</keyword>
<evidence type="ECO:0000256" key="4">
    <source>
        <dbReference type="ARBA" id="ARBA00022692"/>
    </source>
</evidence>
<keyword evidence="5 9" id="KW-1133">Transmembrane helix</keyword>
<evidence type="ECO:0000259" key="10">
    <source>
        <dbReference type="PROSITE" id="PS51201"/>
    </source>
</evidence>
<keyword evidence="12" id="KW-1185">Reference proteome</keyword>
<feature type="transmembrane region" description="Helical" evidence="9">
    <location>
        <begin position="249"/>
        <end position="269"/>
    </location>
</feature>
<evidence type="ECO:0000256" key="3">
    <source>
        <dbReference type="ARBA" id="ARBA00022448"/>
    </source>
</evidence>
<dbReference type="EMBL" id="WJXA01000005">
    <property type="protein sequence ID" value="KAF7143414.1"/>
    <property type="molecule type" value="Genomic_DNA"/>
</dbReference>
<feature type="transmembrane region" description="Helical" evidence="9">
    <location>
        <begin position="192"/>
        <end position="212"/>
    </location>
</feature>
<feature type="compositionally biased region" description="Low complexity" evidence="8">
    <location>
        <begin position="7"/>
        <end position="19"/>
    </location>
</feature>
<keyword evidence="4 9" id="KW-0812">Transmembrane</keyword>
<feature type="region of interest" description="Disordered" evidence="8">
    <location>
        <begin position="1"/>
        <end position="41"/>
    </location>
</feature>
<feature type="transmembrane region" description="Helical" evidence="9">
    <location>
        <begin position="407"/>
        <end position="428"/>
    </location>
</feature>
<organism evidence="11 12">
    <name type="scientific">Rhododendron simsii</name>
    <name type="common">Sims's rhododendron</name>
    <dbReference type="NCBI Taxonomy" id="118357"/>
    <lineage>
        <taxon>Eukaryota</taxon>
        <taxon>Viridiplantae</taxon>
        <taxon>Streptophyta</taxon>
        <taxon>Embryophyta</taxon>
        <taxon>Tracheophyta</taxon>
        <taxon>Spermatophyta</taxon>
        <taxon>Magnoliopsida</taxon>
        <taxon>eudicotyledons</taxon>
        <taxon>Gunneridae</taxon>
        <taxon>Pentapetalae</taxon>
        <taxon>asterids</taxon>
        <taxon>Ericales</taxon>
        <taxon>Ericaceae</taxon>
        <taxon>Ericoideae</taxon>
        <taxon>Rhodoreae</taxon>
        <taxon>Rhododendron</taxon>
    </lineage>
</organism>
<evidence type="ECO:0000256" key="8">
    <source>
        <dbReference type="SAM" id="MobiDB-lite"/>
    </source>
</evidence>
<feature type="domain" description="RCK N-terminal" evidence="10">
    <location>
        <begin position="887"/>
        <end position="1036"/>
    </location>
</feature>
<feature type="transmembrane region" description="Helical" evidence="9">
    <location>
        <begin position="276"/>
        <end position="294"/>
    </location>
</feature>
<protein>
    <recommendedName>
        <fullName evidence="10">RCK N-terminal domain-containing protein</fullName>
    </recommendedName>
</protein>
<dbReference type="InterPro" id="IPR044849">
    <property type="entry name" value="CASTOR/POLLUX/SYM8-like"/>
</dbReference>
<evidence type="ECO:0000256" key="7">
    <source>
        <dbReference type="ARBA" id="ARBA00023136"/>
    </source>
</evidence>
<evidence type="ECO:0000256" key="6">
    <source>
        <dbReference type="ARBA" id="ARBA00023065"/>
    </source>
</evidence>
<evidence type="ECO:0000256" key="5">
    <source>
        <dbReference type="ARBA" id="ARBA00022989"/>
    </source>
</evidence>
<dbReference type="Proteomes" id="UP000626092">
    <property type="component" value="Unassembled WGS sequence"/>
</dbReference>
<evidence type="ECO:0000256" key="2">
    <source>
        <dbReference type="ARBA" id="ARBA00008577"/>
    </source>
</evidence>
<dbReference type="OrthoDB" id="414047at2759"/>
<dbReference type="AlphaFoldDB" id="A0A834GXX6"/>
<reference evidence="11" key="1">
    <citation type="submission" date="2019-11" db="EMBL/GenBank/DDBJ databases">
        <authorList>
            <person name="Liu Y."/>
            <person name="Hou J."/>
            <person name="Li T.-Q."/>
            <person name="Guan C.-H."/>
            <person name="Wu X."/>
            <person name="Wu H.-Z."/>
            <person name="Ling F."/>
            <person name="Zhang R."/>
            <person name="Shi X.-G."/>
            <person name="Ren J.-P."/>
            <person name="Chen E.-F."/>
            <person name="Sun J.-M."/>
        </authorList>
    </citation>
    <scope>NUCLEOTIDE SEQUENCE</scope>
    <source>
        <strain evidence="11">Adult_tree_wgs_1</strain>
        <tissue evidence="11">Leaves</tissue>
    </source>
</reference>
<dbReference type="GO" id="GO:0012505">
    <property type="term" value="C:endomembrane system"/>
    <property type="evidence" value="ECO:0007669"/>
    <property type="project" value="UniProtKB-SubCell"/>
</dbReference>
<dbReference type="PROSITE" id="PS51201">
    <property type="entry name" value="RCK_N"/>
    <property type="match status" value="2"/>
</dbReference>
<feature type="transmembrane region" description="Helical" evidence="9">
    <location>
        <begin position="346"/>
        <end position="365"/>
    </location>
</feature>
<accession>A0A834GXX6</accession>
<comment type="subcellular location">
    <subcellularLocation>
        <location evidence="1">Endomembrane system</location>
        <topology evidence="1">Multi-pass membrane protein</topology>
    </subcellularLocation>
</comment>
<dbReference type="GO" id="GO:0006813">
    <property type="term" value="P:potassium ion transport"/>
    <property type="evidence" value="ECO:0007669"/>
    <property type="project" value="InterPro"/>
</dbReference>